<evidence type="ECO:0000313" key="2">
    <source>
        <dbReference type="Proteomes" id="UP000033035"/>
    </source>
</evidence>
<dbReference type="InterPro" id="IPR027417">
    <property type="entry name" value="P-loop_NTPase"/>
</dbReference>
<evidence type="ECO:0000313" key="1">
    <source>
        <dbReference type="EMBL" id="KKB53924.1"/>
    </source>
</evidence>
<dbReference type="AlphaFoldDB" id="A0A0F5J7Y7"/>
<comment type="caution">
    <text evidence="1">The sequence shown here is derived from an EMBL/GenBank/DDBJ whole genome shotgun (WGS) entry which is preliminary data.</text>
</comment>
<sequence>MIIDKSRKVIYLHNPKCGGTFLRDIYQEKYGDTEAIRWWKLYSREHGTDLGHISYDDLPRFVPDFEEYRLLMMVRNPYNRFISGYKETKSQFSTPVRLGGLINYPRAYYGSGEEYNRLSKVEKVYEQMKSALPFTFLHELRKIQLLSAPDFCKWLGSSNRKRQDLFLRNKRIPWLNPQSDFIGSGVTVLHYESVSDWSVLFEAFGLMEYSGRLSIAKDYTMDESFYRILERLYPDDKQLFDWYKKIT</sequence>
<name>A0A0F5J7Y7_9BACT</name>
<reference evidence="1 2" key="1">
    <citation type="submission" date="2013-04" db="EMBL/GenBank/DDBJ databases">
        <title>The Genome Sequence of Parabacteroides gordonii DSM 23371.</title>
        <authorList>
            <consortium name="The Broad Institute Genomics Platform"/>
            <person name="Earl A."/>
            <person name="Ward D."/>
            <person name="Feldgarden M."/>
            <person name="Gevers D."/>
            <person name="Martens E."/>
            <person name="Sakamoto M."/>
            <person name="Benno Y."/>
            <person name="Suzuki N."/>
            <person name="Matsunaga N."/>
            <person name="Koshihara K."/>
            <person name="Seki M."/>
            <person name="Komiya H."/>
            <person name="Walker B."/>
            <person name="Young S."/>
            <person name="Zeng Q."/>
            <person name="Gargeya S."/>
            <person name="Fitzgerald M."/>
            <person name="Haas B."/>
            <person name="Abouelleil A."/>
            <person name="Allen A.W."/>
            <person name="Alvarado L."/>
            <person name="Arachchi H.M."/>
            <person name="Berlin A.M."/>
            <person name="Chapman S.B."/>
            <person name="Gainer-Dewar J."/>
            <person name="Goldberg J."/>
            <person name="Griggs A."/>
            <person name="Gujja S."/>
            <person name="Hansen M."/>
            <person name="Howarth C."/>
            <person name="Imamovic A."/>
            <person name="Ireland A."/>
            <person name="Larimer J."/>
            <person name="McCowan C."/>
            <person name="Murphy C."/>
            <person name="Pearson M."/>
            <person name="Poon T.W."/>
            <person name="Priest M."/>
            <person name="Roberts A."/>
            <person name="Saif S."/>
            <person name="Shea T."/>
            <person name="Sisk P."/>
            <person name="Sykes S."/>
            <person name="Wortman J."/>
            <person name="Nusbaum C."/>
            <person name="Birren B."/>
        </authorList>
    </citation>
    <scope>NUCLEOTIDE SEQUENCE [LARGE SCALE GENOMIC DNA]</scope>
    <source>
        <strain evidence="1 2">MS-1</strain>
    </source>
</reference>
<protein>
    <recommendedName>
        <fullName evidence="3">Sulfotransferase domain-containing protein</fullName>
    </recommendedName>
</protein>
<dbReference type="Pfam" id="PF03567">
    <property type="entry name" value="Sulfotransfer_2"/>
    <property type="match status" value="1"/>
</dbReference>
<dbReference type="PATRIC" id="fig|1203610.3.peg.3572"/>
<keyword evidence="2" id="KW-1185">Reference proteome</keyword>
<gene>
    <name evidence="1" type="ORF">HMPREF1536_03505</name>
</gene>
<organism evidence="1 2">
    <name type="scientific">Parabacteroides gordonii MS-1 = DSM 23371</name>
    <dbReference type="NCBI Taxonomy" id="1203610"/>
    <lineage>
        <taxon>Bacteria</taxon>
        <taxon>Pseudomonadati</taxon>
        <taxon>Bacteroidota</taxon>
        <taxon>Bacteroidia</taxon>
        <taxon>Bacteroidales</taxon>
        <taxon>Tannerellaceae</taxon>
        <taxon>Parabacteroides</taxon>
    </lineage>
</organism>
<dbReference type="SUPFAM" id="SSF52540">
    <property type="entry name" value="P-loop containing nucleoside triphosphate hydrolases"/>
    <property type="match status" value="1"/>
</dbReference>
<evidence type="ECO:0008006" key="3">
    <source>
        <dbReference type="Google" id="ProtNLM"/>
    </source>
</evidence>
<dbReference type="STRING" id="1203610.HMPREF1536_03505"/>
<dbReference type="RefSeq" id="WP_028726841.1">
    <property type="nucleotide sequence ID" value="NZ_AUAE01000010.1"/>
</dbReference>
<dbReference type="GO" id="GO:0016020">
    <property type="term" value="C:membrane"/>
    <property type="evidence" value="ECO:0007669"/>
    <property type="project" value="InterPro"/>
</dbReference>
<dbReference type="Gene3D" id="3.40.50.300">
    <property type="entry name" value="P-loop containing nucleotide triphosphate hydrolases"/>
    <property type="match status" value="1"/>
</dbReference>
<dbReference type="InterPro" id="IPR005331">
    <property type="entry name" value="Sulfotransferase"/>
</dbReference>
<dbReference type="EMBL" id="AQHW01000017">
    <property type="protein sequence ID" value="KKB53924.1"/>
    <property type="molecule type" value="Genomic_DNA"/>
</dbReference>
<dbReference type="HOGENOM" id="CLU_1160208_0_0_10"/>
<dbReference type="GO" id="GO:0008146">
    <property type="term" value="F:sulfotransferase activity"/>
    <property type="evidence" value="ECO:0007669"/>
    <property type="project" value="InterPro"/>
</dbReference>
<dbReference type="Proteomes" id="UP000033035">
    <property type="component" value="Unassembled WGS sequence"/>
</dbReference>
<proteinExistence type="predicted"/>
<accession>A0A0F5J7Y7</accession>